<evidence type="ECO:0000313" key="1">
    <source>
        <dbReference type="EMBL" id="TWB35186.1"/>
    </source>
</evidence>
<keyword evidence="2" id="KW-1185">Reference proteome</keyword>
<dbReference type="Pfam" id="PF12073">
    <property type="entry name" value="DUF3553"/>
    <property type="match status" value="1"/>
</dbReference>
<sequence length="71" mass="7498">MPPFTPESGAVTALLTPGAYVMHPNQPDWGLGQVQSAVGTRVTVNFTHAGKVTMDAAVIALRPVEPEDWAP</sequence>
<dbReference type="OrthoDB" id="7361229at2"/>
<evidence type="ECO:0000313" key="2">
    <source>
        <dbReference type="Proteomes" id="UP000315751"/>
    </source>
</evidence>
<comment type="caution">
    <text evidence="1">The sequence shown here is derived from an EMBL/GenBank/DDBJ whole genome shotgun (WGS) entry which is preliminary data.</text>
</comment>
<dbReference type="EMBL" id="VITR01000021">
    <property type="protein sequence ID" value="TWB35186.1"/>
    <property type="molecule type" value="Genomic_DNA"/>
</dbReference>
<reference evidence="1 2" key="1">
    <citation type="submission" date="2019-06" db="EMBL/GenBank/DDBJ databases">
        <title>Genomic Encyclopedia of Type Strains, Phase IV (KMG-V): Genome sequencing to study the core and pangenomes of soil and plant-associated prokaryotes.</title>
        <authorList>
            <person name="Whitman W."/>
        </authorList>
    </citation>
    <scope>NUCLEOTIDE SEQUENCE [LARGE SCALE GENOMIC DNA]</scope>
    <source>
        <strain evidence="1 2">BR 11622</strain>
    </source>
</reference>
<dbReference type="AlphaFoldDB" id="A0A560GMG6"/>
<dbReference type="InterPro" id="IPR021938">
    <property type="entry name" value="DUF3553"/>
</dbReference>
<accession>A0A560GMG6</accession>
<gene>
    <name evidence="1" type="ORF">FBZ90_12135</name>
</gene>
<name>A0A560GMG6_9PROT</name>
<organism evidence="1 2">
    <name type="scientific">Nitrospirillum amazonense</name>
    <dbReference type="NCBI Taxonomy" id="28077"/>
    <lineage>
        <taxon>Bacteria</taxon>
        <taxon>Pseudomonadati</taxon>
        <taxon>Pseudomonadota</taxon>
        <taxon>Alphaproteobacteria</taxon>
        <taxon>Rhodospirillales</taxon>
        <taxon>Azospirillaceae</taxon>
        <taxon>Nitrospirillum</taxon>
    </lineage>
</organism>
<protein>
    <submittedName>
        <fullName evidence="1">Uncharacterized protein DUF3553</fullName>
    </submittedName>
</protein>
<dbReference type="Proteomes" id="UP000315751">
    <property type="component" value="Unassembled WGS sequence"/>
</dbReference>
<dbReference type="RefSeq" id="WP_145736138.1">
    <property type="nucleotide sequence ID" value="NZ_VITR01000021.1"/>
</dbReference>
<proteinExistence type="predicted"/>